<evidence type="ECO:0000256" key="1">
    <source>
        <dbReference type="SAM" id="MobiDB-lite"/>
    </source>
</evidence>
<dbReference type="EMBL" id="JAAKFY010000025">
    <property type="protein sequence ID" value="KAF3835739.1"/>
    <property type="molecule type" value="Genomic_DNA"/>
</dbReference>
<feature type="compositionally biased region" description="Polar residues" evidence="1">
    <location>
        <begin position="90"/>
        <end position="99"/>
    </location>
</feature>
<name>A0A7J5XGJ9_DISMA</name>
<dbReference type="OrthoDB" id="10599603at2759"/>
<dbReference type="AlphaFoldDB" id="A0A7J5XGJ9"/>
<keyword evidence="3" id="KW-1185">Reference proteome</keyword>
<dbReference type="Proteomes" id="UP000518266">
    <property type="component" value="Unassembled WGS sequence"/>
</dbReference>
<feature type="region of interest" description="Disordered" evidence="1">
    <location>
        <begin position="80"/>
        <end position="99"/>
    </location>
</feature>
<protein>
    <submittedName>
        <fullName evidence="2">Uncharacterized protein</fullName>
    </submittedName>
</protein>
<reference evidence="2 3" key="1">
    <citation type="submission" date="2020-03" db="EMBL/GenBank/DDBJ databases">
        <title>Dissostichus mawsoni Genome sequencing and assembly.</title>
        <authorList>
            <person name="Park H."/>
        </authorList>
    </citation>
    <scope>NUCLEOTIDE SEQUENCE [LARGE SCALE GENOMIC DNA]</scope>
    <source>
        <strain evidence="2">DM0001</strain>
        <tissue evidence="2">Muscle</tissue>
    </source>
</reference>
<gene>
    <name evidence="2" type="ORF">F7725_028297</name>
</gene>
<sequence length="99" mass="10581">MTHNQRRQVKCDGESRGQLQVDSCEASRPQHHSLVAHVSSSMQAGHAIVGPQVDVGPAVLHQELCNLQLALLAGQIERGGPKDRLLVHTSGDQQTATTG</sequence>
<proteinExistence type="predicted"/>
<comment type="caution">
    <text evidence="2">The sequence shown here is derived from an EMBL/GenBank/DDBJ whole genome shotgun (WGS) entry which is preliminary data.</text>
</comment>
<accession>A0A7J5XGJ9</accession>
<evidence type="ECO:0000313" key="3">
    <source>
        <dbReference type="Proteomes" id="UP000518266"/>
    </source>
</evidence>
<organism evidence="2 3">
    <name type="scientific">Dissostichus mawsoni</name>
    <name type="common">Antarctic cod</name>
    <dbReference type="NCBI Taxonomy" id="36200"/>
    <lineage>
        <taxon>Eukaryota</taxon>
        <taxon>Metazoa</taxon>
        <taxon>Chordata</taxon>
        <taxon>Craniata</taxon>
        <taxon>Vertebrata</taxon>
        <taxon>Euteleostomi</taxon>
        <taxon>Actinopterygii</taxon>
        <taxon>Neopterygii</taxon>
        <taxon>Teleostei</taxon>
        <taxon>Neoteleostei</taxon>
        <taxon>Acanthomorphata</taxon>
        <taxon>Eupercaria</taxon>
        <taxon>Perciformes</taxon>
        <taxon>Notothenioidei</taxon>
        <taxon>Nototheniidae</taxon>
        <taxon>Dissostichus</taxon>
    </lineage>
</organism>
<evidence type="ECO:0000313" key="2">
    <source>
        <dbReference type="EMBL" id="KAF3835739.1"/>
    </source>
</evidence>